<dbReference type="RefSeq" id="WP_149431605.1">
    <property type="nucleotide sequence ID" value="NZ_VLNY01000008.1"/>
</dbReference>
<protein>
    <submittedName>
        <fullName evidence="2">Uncharacterized protein</fullName>
    </submittedName>
</protein>
<organism evidence="2 3">
    <name type="scientific">Antrihabitans cavernicola</name>
    <dbReference type="NCBI Taxonomy" id="2495913"/>
    <lineage>
        <taxon>Bacteria</taxon>
        <taxon>Bacillati</taxon>
        <taxon>Actinomycetota</taxon>
        <taxon>Actinomycetes</taxon>
        <taxon>Mycobacteriales</taxon>
        <taxon>Nocardiaceae</taxon>
        <taxon>Antrihabitans</taxon>
    </lineage>
</organism>
<feature type="transmembrane region" description="Helical" evidence="1">
    <location>
        <begin position="45"/>
        <end position="65"/>
    </location>
</feature>
<evidence type="ECO:0000313" key="2">
    <source>
        <dbReference type="EMBL" id="KAA0021738.1"/>
    </source>
</evidence>
<keyword evidence="1" id="KW-1133">Transmembrane helix</keyword>
<sequence>MDRALKDREPRFKFSLLGTDWVEWLIIALLCAFAAFGVSLLSGSVLPGVVAGGILLCACSVVVALL</sequence>
<name>A0A5A7S6G7_9NOCA</name>
<accession>A0A5A7S6G7</accession>
<feature type="transmembrane region" description="Helical" evidence="1">
    <location>
        <begin position="21"/>
        <end position="39"/>
    </location>
</feature>
<keyword evidence="1" id="KW-0472">Membrane</keyword>
<evidence type="ECO:0000256" key="1">
    <source>
        <dbReference type="SAM" id="Phobius"/>
    </source>
</evidence>
<comment type="caution">
    <text evidence="2">The sequence shown here is derived from an EMBL/GenBank/DDBJ whole genome shotgun (WGS) entry which is preliminary data.</text>
</comment>
<dbReference type="AlphaFoldDB" id="A0A5A7S6G7"/>
<keyword evidence="3" id="KW-1185">Reference proteome</keyword>
<dbReference type="Proteomes" id="UP000322244">
    <property type="component" value="Unassembled WGS sequence"/>
</dbReference>
<evidence type="ECO:0000313" key="3">
    <source>
        <dbReference type="Proteomes" id="UP000322244"/>
    </source>
</evidence>
<keyword evidence="1" id="KW-0812">Transmembrane</keyword>
<dbReference type="EMBL" id="VLNY01000008">
    <property type="protein sequence ID" value="KAA0021738.1"/>
    <property type="molecule type" value="Genomic_DNA"/>
</dbReference>
<proteinExistence type="predicted"/>
<gene>
    <name evidence="2" type="ORF">FOY51_17800</name>
</gene>
<reference evidence="2 3" key="1">
    <citation type="submission" date="2019-07" db="EMBL/GenBank/DDBJ databases">
        <title>Rhodococcus cavernicolus sp. nov., isolated from a cave.</title>
        <authorList>
            <person name="Lee S.D."/>
        </authorList>
    </citation>
    <scope>NUCLEOTIDE SEQUENCE [LARGE SCALE GENOMIC DNA]</scope>
    <source>
        <strain evidence="2 3">C1-24</strain>
    </source>
</reference>